<dbReference type="InterPro" id="IPR051636">
    <property type="entry name" value="Plant_LTP/defense-related"/>
</dbReference>
<dbReference type="PANTHER" id="PTHR31731">
    <property type="match status" value="1"/>
</dbReference>
<sequence length="222" mass="21647">MTATKVLYLCCIAALGMYAMATSATSPPCDNAPPADSSKKSPSHDCCTPEGGKHHGHDKGSSNSGGSGSSSDTSPVSKPPPDSTPTNPSSGGSGAGNGNGQSPSGSGGAGGSSSDTSPVSRPPDSTPTTPSSGGSGSGTCPVDIVKLNVCLPILNGLLGTPLHSNCCALLGIIGLDIELCLCAAIDADVLGLVHVHIPKLDIVATIMTACGCTIPPNLTCPP</sequence>
<evidence type="ECO:0000256" key="2">
    <source>
        <dbReference type="SAM" id="SignalP"/>
    </source>
</evidence>
<dbReference type="InterPro" id="IPR036312">
    <property type="entry name" value="Bifun_inhib/LTP/seed_sf"/>
</dbReference>
<feature type="signal peptide" evidence="2">
    <location>
        <begin position="1"/>
        <end position="24"/>
    </location>
</feature>
<dbReference type="Proteomes" id="UP000825935">
    <property type="component" value="Chromosome 22"/>
</dbReference>
<evidence type="ECO:0000313" key="5">
    <source>
        <dbReference type="Proteomes" id="UP000825935"/>
    </source>
</evidence>
<keyword evidence="2" id="KW-0732">Signal</keyword>
<organism evidence="4 5">
    <name type="scientific">Ceratopteris richardii</name>
    <name type="common">Triangle waterfern</name>
    <dbReference type="NCBI Taxonomy" id="49495"/>
    <lineage>
        <taxon>Eukaryota</taxon>
        <taxon>Viridiplantae</taxon>
        <taxon>Streptophyta</taxon>
        <taxon>Embryophyta</taxon>
        <taxon>Tracheophyta</taxon>
        <taxon>Polypodiopsida</taxon>
        <taxon>Polypodiidae</taxon>
        <taxon>Polypodiales</taxon>
        <taxon>Pteridineae</taxon>
        <taxon>Pteridaceae</taxon>
        <taxon>Parkerioideae</taxon>
        <taxon>Ceratopteris</taxon>
    </lineage>
</organism>
<accession>A0A8T2S9J0</accession>
<evidence type="ECO:0000256" key="1">
    <source>
        <dbReference type="SAM" id="MobiDB-lite"/>
    </source>
</evidence>
<comment type="caution">
    <text evidence="4">The sequence shown here is derived from an EMBL/GenBank/DDBJ whole genome shotgun (WGS) entry which is preliminary data.</text>
</comment>
<keyword evidence="5" id="KW-1185">Reference proteome</keyword>
<dbReference type="AlphaFoldDB" id="A0A8T2S9J0"/>
<dbReference type="Pfam" id="PF14547">
    <property type="entry name" value="Hydrophob_seed"/>
    <property type="match status" value="1"/>
</dbReference>
<name>A0A8T2S9J0_CERRI</name>
<gene>
    <name evidence="4" type="ORF">KP509_22G081100</name>
</gene>
<dbReference type="EMBL" id="CM035427">
    <property type="protein sequence ID" value="KAH7307881.1"/>
    <property type="molecule type" value="Genomic_DNA"/>
</dbReference>
<evidence type="ECO:0000259" key="3">
    <source>
        <dbReference type="Pfam" id="PF14547"/>
    </source>
</evidence>
<dbReference type="OrthoDB" id="696558at2759"/>
<dbReference type="InterPro" id="IPR027923">
    <property type="entry name" value="Hydrophob_seed_dom"/>
</dbReference>
<feature type="region of interest" description="Disordered" evidence="1">
    <location>
        <begin position="23"/>
        <end position="137"/>
    </location>
</feature>
<feature type="compositionally biased region" description="Gly residues" evidence="1">
    <location>
        <begin position="91"/>
        <end position="111"/>
    </location>
</feature>
<proteinExistence type="predicted"/>
<dbReference type="SUPFAM" id="SSF47699">
    <property type="entry name" value="Bifunctional inhibitor/lipid-transfer protein/seed storage 2S albumin"/>
    <property type="match status" value="1"/>
</dbReference>
<protein>
    <recommendedName>
        <fullName evidence="3">Hydrophobic seed protein domain-containing protein</fullName>
    </recommendedName>
</protein>
<reference evidence="4" key="1">
    <citation type="submission" date="2021-08" db="EMBL/GenBank/DDBJ databases">
        <title>WGS assembly of Ceratopteris richardii.</title>
        <authorList>
            <person name="Marchant D.B."/>
            <person name="Chen G."/>
            <person name="Jenkins J."/>
            <person name="Shu S."/>
            <person name="Leebens-Mack J."/>
            <person name="Grimwood J."/>
            <person name="Schmutz J."/>
            <person name="Soltis P."/>
            <person name="Soltis D."/>
            <person name="Chen Z.-H."/>
        </authorList>
    </citation>
    <scope>NUCLEOTIDE SEQUENCE</scope>
    <source>
        <strain evidence="4">Whitten #5841</strain>
        <tissue evidence="4">Leaf</tissue>
    </source>
</reference>
<feature type="domain" description="Hydrophobic seed protein" evidence="3">
    <location>
        <begin position="139"/>
        <end position="221"/>
    </location>
</feature>
<evidence type="ECO:0000313" key="4">
    <source>
        <dbReference type="EMBL" id="KAH7307881.1"/>
    </source>
</evidence>
<feature type="chain" id="PRO_5035794528" description="Hydrophobic seed protein domain-containing protein" evidence="2">
    <location>
        <begin position="25"/>
        <end position="222"/>
    </location>
</feature>
<dbReference type="Gene3D" id="1.10.110.10">
    <property type="entry name" value="Plant lipid-transfer and hydrophobic proteins"/>
    <property type="match status" value="1"/>
</dbReference>